<name>A0A087TXK3_STEMI</name>
<organism evidence="7 8">
    <name type="scientific">Stegodyphus mimosarum</name>
    <name type="common">African social velvet spider</name>
    <dbReference type="NCBI Taxonomy" id="407821"/>
    <lineage>
        <taxon>Eukaryota</taxon>
        <taxon>Metazoa</taxon>
        <taxon>Ecdysozoa</taxon>
        <taxon>Arthropoda</taxon>
        <taxon>Chelicerata</taxon>
        <taxon>Arachnida</taxon>
        <taxon>Araneae</taxon>
        <taxon>Araneomorphae</taxon>
        <taxon>Entelegynae</taxon>
        <taxon>Eresoidea</taxon>
        <taxon>Eresidae</taxon>
        <taxon>Stegodyphus</taxon>
    </lineage>
</organism>
<proteinExistence type="inferred from homology"/>
<dbReference type="EMBL" id="KK117211">
    <property type="protein sequence ID" value="KFM69842.1"/>
    <property type="molecule type" value="Genomic_DNA"/>
</dbReference>
<evidence type="ECO:0000256" key="2">
    <source>
        <dbReference type="ARBA" id="ARBA00010989"/>
    </source>
</evidence>
<dbReference type="InterPro" id="IPR036188">
    <property type="entry name" value="FAD/NAD-bd_sf"/>
</dbReference>
<accession>A0A087TXK3</accession>
<evidence type="ECO:0000256" key="1">
    <source>
        <dbReference type="ARBA" id="ARBA00001974"/>
    </source>
</evidence>
<dbReference type="Gene3D" id="3.50.50.60">
    <property type="entry name" value="FAD/NAD(P)-binding domain"/>
    <property type="match status" value="1"/>
</dbReference>
<dbReference type="Pfam" id="PF01266">
    <property type="entry name" value="DAO"/>
    <property type="match status" value="1"/>
</dbReference>
<keyword evidence="8" id="KW-1185">Reference proteome</keyword>
<dbReference type="GO" id="GO:0050660">
    <property type="term" value="F:flavin adenine dinucleotide binding"/>
    <property type="evidence" value="ECO:0007669"/>
    <property type="project" value="InterPro"/>
</dbReference>
<dbReference type="GO" id="GO:0008115">
    <property type="term" value="F:sarcosine oxidase activity"/>
    <property type="evidence" value="ECO:0007669"/>
    <property type="project" value="TreeGrafter"/>
</dbReference>
<dbReference type="GO" id="GO:0033514">
    <property type="term" value="P:L-lysine catabolic process to acetyl-CoA via L-pipecolate"/>
    <property type="evidence" value="ECO:0007669"/>
    <property type="project" value="TreeGrafter"/>
</dbReference>
<dbReference type="Proteomes" id="UP000054359">
    <property type="component" value="Unassembled WGS sequence"/>
</dbReference>
<evidence type="ECO:0000259" key="6">
    <source>
        <dbReference type="Pfam" id="PF01266"/>
    </source>
</evidence>
<dbReference type="STRING" id="407821.A0A087TXK3"/>
<keyword evidence="4" id="KW-0274">FAD</keyword>
<dbReference type="InterPro" id="IPR045170">
    <property type="entry name" value="MTOX"/>
</dbReference>
<reference evidence="7 8" key="1">
    <citation type="submission" date="2013-11" db="EMBL/GenBank/DDBJ databases">
        <title>Genome sequencing of Stegodyphus mimosarum.</title>
        <authorList>
            <person name="Bechsgaard J."/>
        </authorList>
    </citation>
    <scope>NUCLEOTIDE SEQUENCE [LARGE SCALE GENOMIC DNA]</scope>
</reference>
<comment type="cofactor">
    <cofactor evidence="1">
        <name>FAD</name>
        <dbReference type="ChEBI" id="CHEBI:57692"/>
    </cofactor>
</comment>
<comment type="similarity">
    <text evidence="2">Belongs to the MSOX/MTOX family.</text>
</comment>
<evidence type="ECO:0000256" key="5">
    <source>
        <dbReference type="ARBA" id="ARBA00023002"/>
    </source>
</evidence>
<feature type="domain" description="FAD dependent oxidoreductase" evidence="6">
    <location>
        <begin position="3"/>
        <end position="45"/>
    </location>
</feature>
<feature type="non-terminal residue" evidence="7">
    <location>
        <position position="69"/>
    </location>
</feature>
<dbReference type="InterPro" id="IPR006076">
    <property type="entry name" value="FAD-dep_OxRdtase"/>
</dbReference>
<dbReference type="PANTHER" id="PTHR10961">
    <property type="entry name" value="PEROXISOMAL SARCOSINE OXIDASE"/>
    <property type="match status" value="1"/>
</dbReference>
<evidence type="ECO:0000313" key="7">
    <source>
        <dbReference type="EMBL" id="KFM69842.1"/>
    </source>
</evidence>
<dbReference type="SUPFAM" id="SSF51905">
    <property type="entry name" value="FAD/NAD(P)-binding domain"/>
    <property type="match status" value="1"/>
</dbReference>
<dbReference type="AlphaFoldDB" id="A0A087TXK3"/>
<evidence type="ECO:0000313" key="8">
    <source>
        <dbReference type="Proteomes" id="UP000054359"/>
    </source>
</evidence>
<evidence type="ECO:0000256" key="3">
    <source>
        <dbReference type="ARBA" id="ARBA00022630"/>
    </source>
</evidence>
<keyword evidence="3" id="KW-0285">Flavoprotein</keyword>
<dbReference type="GO" id="GO:0050031">
    <property type="term" value="F:L-pipecolate oxidase activity"/>
    <property type="evidence" value="ECO:0007669"/>
    <property type="project" value="TreeGrafter"/>
</dbReference>
<sequence length="69" mass="7766">MYTMTPDEVFIIDKLPKHKNIIIGAGFSGTGFKTAPVFGRLLSEMAVGVEPFLDVSHYRLSRFDSKEKM</sequence>
<keyword evidence="5" id="KW-0560">Oxidoreductase</keyword>
<evidence type="ECO:0000256" key="4">
    <source>
        <dbReference type="ARBA" id="ARBA00022827"/>
    </source>
</evidence>
<dbReference type="OrthoDB" id="424974at2759"/>
<dbReference type="GO" id="GO:0005777">
    <property type="term" value="C:peroxisome"/>
    <property type="evidence" value="ECO:0007669"/>
    <property type="project" value="TreeGrafter"/>
</dbReference>
<dbReference type="PANTHER" id="PTHR10961:SF46">
    <property type="entry name" value="PEROXISOMAL SARCOSINE OXIDASE"/>
    <property type="match status" value="1"/>
</dbReference>
<gene>
    <name evidence="7" type="ORF">X975_00321</name>
</gene>
<protein>
    <submittedName>
        <fullName evidence="7">Peroxisomal sarcosine oxidase</fullName>
    </submittedName>
</protein>